<evidence type="ECO:0000313" key="2">
    <source>
        <dbReference type="EMBL" id="KAK2915648.1"/>
    </source>
</evidence>
<name>A0AA88QEH9_9TELE</name>
<evidence type="ECO:0000313" key="3">
    <source>
        <dbReference type="Proteomes" id="UP001187343"/>
    </source>
</evidence>
<feature type="compositionally biased region" description="Low complexity" evidence="1">
    <location>
        <begin position="150"/>
        <end position="164"/>
    </location>
</feature>
<evidence type="ECO:0000256" key="1">
    <source>
        <dbReference type="SAM" id="MobiDB-lite"/>
    </source>
</evidence>
<gene>
    <name evidence="2" type="ORF">Q8A67_000022</name>
</gene>
<organism evidence="2 3">
    <name type="scientific">Cirrhinus molitorella</name>
    <name type="common">mud carp</name>
    <dbReference type="NCBI Taxonomy" id="172907"/>
    <lineage>
        <taxon>Eukaryota</taxon>
        <taxon>Metazoa</taxon>
        <taxon>Chordata</taxon>
        <taxon>Craniata</taxon>
        <taxon>Vertebrata</taxon>
        <taxon>Euteleostomi</taxon>
        <taxon>Actinopterygii</taxon>
        <taxon>Neopterygii</taxon>
        <taxon>Teleostei</taxon>
        <taxon>Ostariophysi</taxon>
        <taxon>Cypriniformes</taxon>
        <taxon>Cyprinidae</taxon>
        <taxon>Labeoninae</taxon>
        <taxon>Labeonini</taxon>
        <taxon>Cirrhinus</taxon>
    </lineage>
</organism>
<feature type="region of interest" description="Disordered" evidence="1">
    <location>
        <begin position="136"/>
        <end position="196"/>
    </location>
</feature>
<comment type="caution">
    <text evidence="2">The sequence shown here is derived from an EMBL/GenBank/DDBJ whole genome shotgun (WGS) entry which is preliminary data.</text>
</comment>
<keyword evidence="3" id="KW-1185">Reference proteome</keyword>
<dbReference type="Proteomes" id="UP001187343">
    <property type="component" value="Unassembled WGS sequence"/>
</dbReference>
<protein>
    <submittedName>
        <fullName evidence="2">Uncharacterized protein</fullName>
    </submittedName>
</protein>
<proteinExistence type="predicted"/>
<sequence>MIAITSIMPMTKEQVCRTKMTKDCLSVYTVSCQPTCEVNEITGPVAINETNDATVEEPYPGFEAQVQQILKDADAIQDETDLQKLRQILYHYKAMLLLLTALSLCLTRGLLQPEIVSPGPASEIVLREQPGLLITTHPENVHPPRPSRCLPGTLPTGRTTGQLGWRTMDTDCPGPRRGRHYPHAHTSRPKWAKPPH</sequence>
<feature type="compositionally biased region" description="Basic residues" evidence="1">
    <location>
        <begin position="176"/>
        <end position="196"/>
    </location>
</feature>
<accession>A0AA88QEH9</accession>
<reference evidence="2" key="1">
    <citation type="submission" date="2023-08" db="EMBL/GenBank/DDBJ databases">
        <title>Chromosome-level Genome Assembly of mud carp (Cirrhinus molitorella).</title>
        <authorList>
            <person name="Liu H."/>
        </authorList>
    </citation>
    <scope>NUCLEOTIDE SEQUENCE</scope>
    <source>
        <strain evidence="2">Prfri</strain>
        <tissue evidence="2">Muscle</tissue>
    </source>
</reference>
<dbReference type="EMBL" id="JAUYZG010000001">
    <property type="protein sequence ID" value="KAK2915648.1"/>
    <property type="molecule type" value="Genomic_DNA"/>
</dbReference>
<dbReference type="AlphaFoldDB" id="A0AA88QEH9"/>